<gene>
    <name evidence="2" type="ORF">F7725_010779</name>
</gene>
<dbReference type="EMBL" id="JAAKFY010000004">
    <property type="protein sequence ID" value="KAF3857578.1"/>
    <property type="molecule type" value="Genomic_DNA"/>
</dbReference>
<feature type="compositionally biased region" description="Gly residues" evidence="1">
    <location>
        <begin position="214"/>
        <end position="226"/>
    </location>
</feature>
<feature type="compositionally biased region" description="Basic and acidic residues" evidence="1">
    <location>
        <begin position="189"/>
        <end position="209"/>
    </location>
</feature>
<evidence type="ECO:0000313" key="3">
    <source>
        <dbReference type="Proteomes" id="UP000518266"/>
    </source>
</evidence>
<name>A0A7J5ZB27_DISMA</name>
<organism evidence="2 3">
    <name type="scientific">Dissostichus mawsoni</name>
    <name type="common">Antarctic cod</name>
    <dbReference type="NCBI Taxonomy" id="36200"/>
    <lineage>
        <taxon>Eukaryota</taxon>
        <taxon>Metazoa</taxon>
        <taxon>Chordata</taxon>
        <taxon>Craniata</taxon>
        <taxon>Vertebrata</taxon>
        <taxon>Euteleostomi</taxon>
        <taxon>Actinopterygii</taxon>
        <taxon>Neopterygii</taxon>
        <taxon>Teleostei</taxon>
        <taxon>Neoteleostei</taxon>
        <taxon>Acanthomorphata</taxon>
        <taxon>Eupercaria</taxon>
        <taxon>Perciformes</taxon>
        <taxon>Notothenioidei</taxon>
        <taxon>Nototheniidae</taxon>
        <taxon>Dissostichus</taxon>
    </lineage>
</organism>
<feature type="non-terminal residue" evidence="2">
    <location>
        <position position="1"/>
    </location>
</feature>
<dbReference type="Proteomes" id="UP000518266">
    <property type="component" value="Unassembled WGS sequence"/>
</dbReference>
<evidence type="ECO:0000313" key="2">
    <source>
        <dbReference type="EMBL" id="KAF3857578.1"/>
    </source>
</evidence>
<proteinExistence type="predicted"/>
<feature type="region of interest" description="Disordered" evidence="1">
    <location>
        <begin position="180"/>
        <end position="233"/>
    </location>
</feature>
<protein>
    <submittedName>
        <fullName evidence="2">Uncharacterized protein</fullName>
    </submittedName>
</protein>
<sequence length="233" mass="25758">MSAQRFPSMLCDWQMMRSSCSVQPLFFTAGFRWLCQRSRHCFPLRLSRCLAMSDQRFTPSMTCTGSDITCSQVNSVWSFTWRRVVSHITLLRNSPALRSSGRRCERFPQHSSDSILQASSETLLLLRRKITIIIRLICQLFSDGNILTLYVSEERGAAPTSSFVHGLLYCPSGEPSFPSLCTETAGRSGETRGDRGTGGDRGDRGRPGETGEIGEIGGDQGRSGETGGDRGRS</sequence>
<dbReference type="AlphaFoldDB" id="A0A7J5ZB27"/>
<evidence type="ECO:0000256" key="1">
    <source>
        <dbReference type="SAM" id="MobiDB-lite"/>
    </source>
</evidence>
<comment type="caution">
    <text evidence="2">The sequence shown here is derived from an EMBL/GenBank/DDBJ whole genome shotgun (WGS) entry which is preliminary data.</text>
</comment>
<keyword evidence="3" id="KW-1185">Reference proteome</keyword>
<accession>A0A7J5ZB27</accession>
<reference evidence="2 3" key="1">
    <citation type="submission" date="2020-03" db="EMBL/GenBank/DDBJ databases">
        <title>Dissostichus mawsoni Genome sequencing and assembly.</title>
        <authorList>
            <person name="Park H."/>
        </authorList>
    </citation>
    <scope>NUCLEOTIDE SEQUENCE [LARGE SCALE GENOMIC DNA]</scope>
    <source>
        <strain evidence="2">DM0001</strain>
        <tissue evidence="2">Muscle</tissue>
    </source>
</reference>